<gene>
    <name evidence="2" type="ORF">EVAR_17390_1</name>
</gene>
<comment type="caution">
    <text evidence="2">The sequence shown here is derived from an EMBL/GenBank/DDBJ whole genome shotgun (WGS) entry which is preliminary data.</text>
</comment>
<feature type="region of interest" description="Disordered" evidence="1">
    <location>
        <begin position="1"/>
        <end position="88"/>
    </location>
</feature>
<dbReference type="EMBL" id="BGZK01000305">
    <property type="protein sequence ID" value="GBP35529.1"/>
    <property type="molecule type" value="Genomic_DNA"/>
</dbReference>
<evidence type="ECO:0000313" key="3">
    <source>
        <dbReference type="Proteomes" id="UP000299102"/>
    </source>
</evidence>
<dbReference type="Proteomes" id="UP000299102">
    <property type="component" value="Unassembled WGS sequence"/>
</dbReference>
<evidence type="ECO:0000256" key="1">
    <source>
        <dbReference type="SAM" id="MobiDB-lite"/>
    </source>
</evidence>
<accession>A0A4C1VA63</accession>
<evidence type="ECO:0000313" key="2">
    <source>
        <dbReference type="EMBL" id="GBP35529.1"/>
    </source>
</evidence>
<keyword evidence="3" id="KW-1185">Reference proteome</keyword>
<feature type="compositionally biased region" description="Low complexity" evidence="1">
    <location>
        <begin position="33"/>
        <end position="44"/>
    </location>
</feature>
<organism evidence="2 3">
    <name type="scientific">Eumeta variegata</name>
    <name type="common">Bagworm moth</name>
    <name type="synonym">Eumeta japonica</name>
    <dbReference type="NCBI Taxonomy" id="151549"/>
    <lineage>
        <taxon>Eukaryota</taxon>
        <taxon>Metazoa</taxon>
        <taxon>Ecdysozoa</taxon>
        <taxon>Arthropoda</taxon>
        <taxon>Hexapoda</taxon>
        <taxon>Insecta</taxon>
        <taxon>Pterygota</taxon>
        <taxon>Neoptera</taxon>
        <taxon>Endopterygota</taxon>
        <taxon>Lepidoptera</taxon>
        <taxon>Glossata</taxon>
        <taxon>Ditrysia</taxon>
        <taxon>Tineoidea</taxon>
        <taxon>Psychidae</taxon>
        <taxon>Oiketicinae</taxon>
        <taxon>Eumeta</taxon>
    </lineage>
</organism>
<sequence>MIHRHGDSRRVRHSYLKQRSPATDSPGLKRQCAGPGPRAGVPAPRQHKRNVNKKTEYSPNLRPEKRRPARRALGRRRLRARPTSPPAY</sequence>
<proteinExistence type="predicted"/>
<reference evidence="2 3" key="1">
    <citation type="journal article" date="2019" name="Commun. Biol.">
        <title>The bagworm genome reveals a unique fibroin gene that provides high tensile strength.</title>
        <authorList>
            <person name="Kono N."/>
            <person name="Nakamura H."/>
            <person name="Ohtoshi R."/>
            <person name="Tomita M."/>
            <person name="Numata K."/>
            <person name="Arakawa K."/>
        </authorList>
    </citation>
    <scope>NUCLEOTIDE SEQUENCE [LARGE SCALE GENOMIC DNA]</scope>
</reference>
<dbReference type="AlphaFoldDB" id="A0A4C1VA63"/>
<protein>
    <submittedName>
        <fullName evidence="2">Uncharacterized protein</fullName>
    </submittedName>
</protein>
<name>A0A4C1VA63_EUMVA</name>
<feature type="compositionally biased region" description="Basic residues" evidence="1">
    <location>
        <begin position="64"/>
        <end position="80"/>
    </location>
</feature>